<dbReference type="PANTHER" id="PTHR42879">
    <property type="entry name" value="3-OXOACYL-(ACYL-CARRIER-PROTEIN) REDUCTASE"/>
    <property type="match status" value="1"/>
</dbReference>
<evidence type="ECO:0000256" key="1">
    <source>
        <dbReference type="ARBA" id="ARBA00006484"/>
    </source>
</evidence>
<comment type="similarity">
    <text evidence="1">Belongs to the short-chain dehydrogenases/reductases (SDR) family.</text>
</comment>
<keyword evidence="3" id="KW-1185">Reference proteome</keyword>
<dbReference type="Pfam" id="PF13561">
    <property type="entry name" value="adh_short_C2"/>
    <property type="match status" value="1"/>
</dbReference>
<organism evidence="2 3">
    <name type="scientific">Pandoraea fibrosis</name>
    <dbReference type="NCBI Taxonomy" id="1891094"/>
    <lineage>
        <taxon>Bacteria</taxon>
        <taxon>Pseudomonadati</taxon>
        <taxon>Pseudomonadota</taxon>
        <taxon>Betaproteobacteria</taxon>
        <taxon>Burkholderiales</taxon>
        <taxon>Burkholderiaceae</taxon>
        <taxon>Pandoraea</taxon>
    </lineage>
</organism>
<sequence>MNSQFTGKVALVTGAASPIGRAIVRRLAAGGARLLLADVDEAALQATARTVEVETVCVTGDLSQPEVALACVERARETPFGKLDILVNNAGGGIILPFLEHTPDTMRTTVDRNLWTTVWCTRFALPLMVQSGYGRIVNIGADSVRNGLIDHAMYNAAKGGVHAIATGIAREFAHLDITANVVAPCMIATPRVEEARAAGNPKVRLMEEVIPKGRAGDPDEVASMVTYLASDEARFVTGQVFSVNGGSTML</sequence>
<proteinExistence type="inferred from homology"/>
<evidence type="ECO:0000313" key="3">
    <source>
        <dbReference type="Proteomes" id="UP000035080"/>
    </source>
</evidence>
<dbReference type="SUPFAM" id="SSF51735">
    <property type="entry name" value="NAD(P)-binding Rossmann-fold domains"/>
    <property type="match status" value="1"/>
</dbReference>
<accession>A0ABX6HWR9</accession>
<dbReference type="EMBL" id="CP047385">
    <property type="protein sequence ID" value="QHF14924.1"/>
    <property type="molecule type" value="Genomic_DNA"/>
</dbReference>
<dbReference type="Gene3D" id="3.40.50.720">
    <property type="entry name" value="NAD(P)-binding Rossmann-like Domain"/>
    <property type="match status" value="1"/>
</dbReference>
<reference evidence="2 3" key="1">
    <citation type="journal article" date="2015" name="Genome Announc.">
        <title>Genome Sequences of Two Pandoraea pnomenusa Isolates Recovered 11 Months Apart from a Cystic Fibrosis Patient.</title>
        <authorList>
            <person name="Ee R."/>
            <person name="Ambrose M."/>
            <person name="Lazenby J."/>
            <person name="Williams P."/>
            <person name="Chan K.G."/>
            <person name="Roddam L."/>
        </authorList>
    </citation>
    <scope>NUCLEOTIDE SEQUENCE [LARGE SCALE GENOMIC DNA]</scope>
    <source>
        <strain evidence="2 3">6399</strain>
    </source>
</reference>
<dbReference type="Proteomes" id="UP000035080">
    <property type="component" value="Chromosome"/>
</dbReference>
<dbReference type="InterPro" id="IPR050259">
    <property type="entry name" value="SDR"/>
</dbReference>
<dbReference type="InterPro" id="IPR002347">
    <property type="entry name" value="SDR_fam"/>
</dbReference>
<dbReference type="PROSITE" id="PS00061">
    <property type="entry name" value="ADH_SHORT"/>
    <property type="match status" value="1"/>
</dbReference>
<dbReference type="PRINTS" id="PR00080">
    <property type="entry name" value="SDRFAMILY"/>
</dbReference>
<gene>
    <name evidence="2" type="ORF">PI93_021415</name>
</gene>
<dbReference type="InterPro" id="IPR020904">
    <property type="entry name" value="Sc_DH/Rdtase_CS"/>
</dbReference>
<dbReference type="InterPro" id="IPR036291">
    <property type="entry name" value="NAD(P)-bd_dom_sf"/>
</dbReference>
<protein>
    <submittedName>
        <fullName evidence="2">SDR family oxidoreductase</fullName>
    </submittedName>
</protein>
<evidence type="ECO:0000313" key="2">
    <source>
        <dbReference type="EMBL" id="QHF14924.1"/>
    </source>
</evidence>
<dbReference type="PRINTS" id="PR00081">
    <property type="entry name" value="GDHRDH"/>
</dbReference>
<name>A0ABX6HWR9_9BURK</name>
<dbReference type="RefSeq" id="WP_039373519.1">
    <property type="nucleotide sequence ID" value="NZ_CP047385.1"/>
</dbReference>